<dbReference type="EMBL" id="CABIJS010000067">
    <property type="protein sequence ID" value="VUZ41828.1"/>
    <property type="molecule type" value="Genomic_DNA"/>
</dbReference>
<keyword evidence="2" id="KW-1185">Reference proteome</keyword>
<gene>
    <name evidence="1" type="ORF">WMSIL1_LOCUS2590</name>
</gene>
<protein>
    <submittedName>
        <fullName evidence="1">Uncharacterized protein</fullName>
    </submittedName>
</protein>
<name>A0A564Y4U7_HYMDI</name>
<organism evidence="1 2">
    <name type="scientific">Hymenolepis diminuta</name>
    <name type="common">Rat tapeworm</name>
    <dbReference type="NCBI Taxonomy" id="6216"/>
    <lineage>
        <taxon>Eukaryota</taxon>
        <taxon>Metazoa</taxon>
        <taxon>Spiralia</taxon>
        <taxon>Lophotrochozoa</taxon>
        <taxon>Platyhelminthes</taxon>
        <taxon>Cestoda</taxon>
        <taxon>Eucestoda</taxon>
        <taxon>Cyclophyllidea</taxon>
        <taxon>Hymenolepididae</taxon>
        <taxon>Hymenolepis</taxon>
    </lineage>
</organism>
<evidence type="ECO:0000313" key="2">
    <source>
        <dbReference type="Proteomes" id="UP000321570"/>
    </source>
</evidence>
<reference evidence="1 2" key="1">
    <citation type="submission" date="2019-07" db="EMBL/GenBank/DDBJ databases">
        <authorList>
            <person name="Jastrzebski P J."/>
            <person name="Paukszto L."/>
            <person name="Jastrzebski P J."/>
        </authorList>
    </citation>
    <scope>NUCLEOTIDE SEQUENCE [LARGE SCALE GENOMIC DNA]</scope>
    <source>
        <strain evidence="1 2">WMS-il1</strain>
    </source>
</reference>
<dbReference type="Proteomes" id="UP000321570">
    <property type="component" value="Unassembled WGS sequence"/>
</dbReference>
<proteinExistence type="predicted"/>
<dbReference type="AlphaFoldDB" id="A0A564Y4U7"/>
<sequence length="51" mass="6197">MVWSWVSTVNRRQSLLHIVHPKDRQKPLLWFSLVFRQLSKVALIVPPQKWF</sequence>
<evidence type="ECO:0000313" key="1">
    <source>
        <dbReference type="EMBL" id="VUZ41828.1"/>
    </source>
</evidence>
<accession>A0A564Y4U7</accession>